<dbReference type="OrthoDB" id="1932581at2759"/>
<feature type="compositionally biased region" description="Polar residues" evidence="1">
    <location>
        <begin position="130"/>
        <end position="144"/>
    </location>
</feature>
<comment type="caution">
    <text evidence="2">The sequence shown here is derived from an EMBL/GenBank/DDBJ whole genome shotgun (WGS) entry which is preliminary data.</text>
</comment>
<accession>A0A835IPW0</accession>
<feature type="compositionally biased region" description="Low complexity" evidence="1">
    <location>
        <begin position="145"/>
        <end position="155"/>
    </location>
</feature>
<evidence type="ECO:0000313" key="2">
    <source>
        <dbReference type="EMBL" id="KAF9620673.1"/>
    </source>
</evidence>
<protein>
    <recommendedName>
        <fullName evidence="4">Protein JASON</fullName>
    </recommendedName>
</protein>
<feature type="compositionally biased region" description="Polar residues" evidence="1">
    <location>
        <begin position="156"/>
        <end position="174"/>
    </location>
</feature>
<feature type="compositionally biased region" description="Polar residues" evidence="1">
    <location>
        <begin position="314"/>
        <end position="336"/>
    </location>
</feature>
<proteinExistence type="predicted"/>
<evidence type="ECO:0000313" key="3">
    <source>
        <dbReference type="Proteomes" id="UP000631114"/>
    </source>
</evidence>
<evidence type="ECO:0008006" key="4">
    <source>
        <dbReference type="Google" id="ProtNLM"/>
    </source>
</evidence>
<feature type="region of interest" description="Disordered" evidence="1">
    <location>
        <begin position="462"/>
        <end position="483"/>
    </location>
</feature>
<name>A0A835IPW0_9MAGN</name>
<feature type="region of interest" description="Disordered" evidence="1">
    <location>
        <begin position="221"/>
        <end position="242"/>
    </location>
</feature>
<dbReference type="Proteomes" id="UP000631114">
    <property type="component" value="Unassembled WGS sequence"/>
</dbReference>
<gene>
    <name evidence="2" type="ORF">IFM89_013973</name>
</gene>
<feature type="compositionally biased region" description="Polar residues" evidence="1">
    <location>
        <begin position="182"/>
        <end position="192"/>
    </location>
</feature>
<evidence type="ECO:0000256" key="1">
    <source>
        <dbReference type="SAM" id="MobiDB-lite"/>
    </source>
</evidence>
<feature type="region of interest" description="Disordered" evidence="1">
    <location>
        <begin position="354"/>
        <end position="383"/>
    </location>
</feature>
<sequence length="483" mass="52710">MNCLFRCFCVTAANDNVDDVTPTPPKKDVSASRNRLATLLRNEANEGSSPCQESIGSELKAEAKFLKSCGALLETPVEIRKASGRVKAVLPHNEGSANTKFHSWLPTTSIENLHLGGQQNQFLVTPVEVSDSQGKESGSPGQEHTTSSTSCSFSSGGQNLAVNNSLRSPGNTGVESPDTDGRTSSYPSDNDSLFLTPELPVLTNQCKNKSVRFECESNTVYLPSSGTSEKQTNSPGRHLELKDCPYPTPLVLTDEMQTPGTVYPISAENLGHRDKGRIRSQYVNPTLNPVHNFSQLMALKEDSYYNHEGDDSQNESLEQNERGSSARSYAANTGRENTYGKEAIGSSLSHWLKPLPSSRNVGDQNSGCKSSGGSQTGKTSDLDRPIIGTVAAHWSEDEPSQISPKWWDGNGIPNSTNKYKEDQKVSWHATPFEERLEKALSNESVVNPRRISCEPIEFVENEESDTAVSRLHTSKHPESVVSF</sequence>
<dbReference type="InterPro" id="IPR039300">
    <property type="entry name" value="JASON"/>
</dbReference>
<feature type="compositionally biased region" description="Polar residues" evidence="1">
    <location>
        <begin position="221"/>
        <end position="235"/>
    </location>
</feature>
<dbReference type="AlphaFoldDB" id="A0A835IPW0"/>
<organism evidence="2 3">
    <name type="scientific">Coptis chinensis</name>
    <dbReference type="NCBI Taxonomy" id="261450"/>
    <lineage>
        <taxon>Eukaryota</taxon>
        <taxon>Viridiplantae</taxon>
        <taxon>Streptophyta</taxon>
        <taxon>Embryophyta</taxon>
        <taxon>Tracheophyta</taxon>
        <taxon>Spermatophyta</taxon>
        <taxon>Magnoliopsida</taxon>
        <taxon>Ranunculales</taxon>
        <taxon>Ranunculaceae</taxon>
        <taxon>Coptidoideae</taxon>
        <taxon>Coptis</taxon>
    </lineage>
</organism>
<feature type="compositionally biased region" description="Low complexity" evidence="1">
    <location>
        <begin position="366"/>
        <end position="379"/>
    </location>
</feature>
<dbReference type="GO" id="GO:0007142">
    <property type="term" value="P:male meiosis II"/>
    <property type="evidence" value="ECO:0007669"/>
    <property type="project" value="InterPro"/>
</dbReference>
<feature type="region of interest" description="Disordered" evidence="1">
    <location>
        <begin position="128"/>
        <end position="192"/>
    </location>
</feature>
<dbReference type="PANTHER" id="PTHR33318:SF7">
    <property type="entry name" value="PROTEIN JASON"/>
    <property type="match status" value="1"/>
</dbReference>
<dbReference type="PANTHER" id="PTHR33318">
    <property type="entry name" value="ASPARTYL/GLUTAMYL-TRNA(ASN/GLN) AMIDOTRANSFERASE SUBUNIT"/>
    <property type="match status" value="1"/>
</dbReference>
<feature type="region of interest" description="Disordered" evidence="1">
    <location>
        <begin position="305"/>
        <end position="337"/>
    </location>
</feature>
<reference evidence="2 3" key="1">
    <citation type="submission" date="2020-10" db="EMBL/GenBank/DDBJ databases">
        <title>The Coptis chinensis genome and diversification of protoberbering-type alkaloids.</title>
        <authorList>
            <person name="Wang B."/>
            <person name="Shu S."/>
            <person name="Song C."/>
            <person name="Liu Y."/>
        </authorList>
    </citation>
    <scope>NUCLEOTIDE SEQUENCE [LARGE SCALE GENOMIC DNA]</scope>
    <source>
        <strain evidence="2">HL-2020</strain>
        <tissue evidence="2">Leaf</tissue>
    </source>
</reference>
<keyword evidence="3" id="KW-1185">Reference proteome</keyword>
<dbReference type="EMBL" id="JADFTS010000002">
    <property type="protein sequence ID" value="KAF9620673.1"/>
    <property type="molecule type" value="Genomic_DNA"/>
</dbReference>